<keyword evidence="2" id="KW-1185">Reference proteome</keyword>
<dbReference type="RefSeq" id="YP_009111088.1">
    <property type="nucleotide sequence ID" value="NC_025830.1"/>
</dbReference>
<proteinExistence type="predicted"/>
<evidence type="ECO:0000313" key="2">
    <source>
        <dbReference type="Proteomes" id="UP000028961"/>
    </source>
</evidence>
<dbReference type="OrthoDB" id="20437at10239"/>
<dbReference type="Proteomes" id="UP000028961">
    <property type="component" value="Segment"/>
</dbReference>
<organism evidence="1 2">
    <name type="scientific">Escherichia phage Av-05</name>
    <dbReference type="NCBI Taxonomy" id="1527519"/>
    <lineage>
        <taxon>Viruses</taxon>
        <taxon>Duplodnaviria</taxon>
        <taxon>Heunggongvirae</taxon>
        <taxon>Uroviricota</taxon>
        <taxon>Caudoviricetes</taxon>
        <taxon>Vequintavirinae</taxon>
        <taxon>Avunavirus</taxon>
        <taxon>Avunavirus Av05</taxon>
    </lineage>
</organism>
<name>A0A076G7T5_9CAUD</name>
<gene>
    <name evidence="1" type="ORF">Av05_0014</name>
</gene>
<dbReference type="KEGG" id="vg:22475355"/>
<evidence type="ECO:0000313" key="1">
    <source>
        <dbReference type="EMBL" id="AII27557.1"/>
    </source>
</evidence>
<sequence length="82" mass="9425">MFKLKMVLKSDNGEYVEHESFHKTHDDALEEADDVAFSTTGFGIESWKYIASFGEEGGLYYFYPIEGISTTKYVIRILRTTV</sequence>
<accession>A0A076G7T5</accession>
<reference evidence="1 2" key="1">
    <citation type="journal article" date="2015" name="Genome Announc.">
        <title>Genomic Analysis of Broad-Host-Range Enterobacteriophage Av-05.</title>
        <authorList>
            <person name="Amarillas L."/>
            <person name="Lopez-Cuevas O."/>
            <person name="Leon-Felix J."/>
            <person name="Castro-Del Campo N."/>
            <person name="Gerba C.P."/>
            <person name="Chaidez C."/>
        </authorList>
    </citation>
    <scope>NUCLEOTIDE SEQUENCE [LARGE SCALE GENOMIC DNA]</scope>
</reference>
<dbReference type="GeneID" id="22475355"/>
<protein>
    <submittedName>
        <fullName evidence="1">Uncharacterized protein</fullName>
    </submittedName>
</protein>
<dbReference type="EMBL" id="KM190144">
    <property type="protein sequence ID" value="AII27557.1"/>
    <property type="molecule type" value="Genomic_DNA"/>
</dbReference>